<keyword evidence="13" id="KW-1185">Reference proteome</keyword>
<sequence>MKHILGLPHRWLGTAFTAFILLIVAYGIYAMQHPSGFSVNTITTNVNQGGALAFAAMGQSIVLLSGGIDLSIGSILVLVRSVASHVLHGSPLEVAVGLVACLGVGFGAGIINGAIVVYGRIQPVIATLATGAIYAGVALAIRPRPGGDVSEWLGDALTYEADLWLPEFLGDTFLGNLPSAAIAIGLTVLLVWMPIRHAMLGRKIIAVGSSSNSARISGIAVDRVSIMAYGLGGLFAAFGGIFLAALTLTGDANAVQSGYYTLNSLAASVIGGTSLLGGVGGVLGAVFGAYLLSMMASIMRVTDKILGLIEASPLVQPLIEGLVLLIAISVGAAGALKTKNRLFILGQADRSRESHDIWAAVRLSCGLVAVLLVIASAVLISRGETPPFFSPDFLLLQLQSASFLAMFAVGAFLVIKIGQIDLSLPWAITACAMIATSVGGTWAIPIAVGVGAMIGLLNGLGVAVLRIPSIIFTLGVNSILLGLMVLLTGGFAPRSEATDAMVFLGADRSVLFLPNSVFAALAVILAMAWFLRRSRIGREIEAIGFSEGAAYLSGVRTPLVIIGVFMVAGMCTGFGASLLTGFSGKAFQDMGSPYLMPAIAAVVLGGTRITGGSGHLIAVIMGVLVVTLLQSTLAVVQIPSAWRQILYGAILIAILIAQNSATLKLLMYRRKMRRSLQADTVK</sequence>
<dbReference type="CDD" id="cd06579">
    <property type="entry name" value="TM_PBP1_transp_AraH_like"/>
    <property type="match status" value="2"/>
</dbReference>
<keyword evidence="7 11" id="KW-1133">Transmembrane helix</keyword>
<dbReference type="GO" id="GO:0005886">
    <property type="term" value="C:plasma membrane"/>
    <property type="evidence" value="ECO:0007669"/>
    <property type="project" value="UniProtKB-SubCell"/>
</dbReference>
<evidence type="ECO:0000256" key="10">
    <source>
        <dbReference type="ARBA" id="ARBA00039382"/>
    </source>
</evidence>
<evidence type="ECO:0000313" key="12">
    <source>
        <dbReference type="EMBL" id="PSL15358.1"/>
    </source>
</evidence>
<feature type="transmembrane region" description="Helical" evidence="11">
    <location>
        <begin position="269"/>
        <end position="298"/>
    </location>
</feature>
<dbReference type="GO" id="GO:0022857">
    <property type="term" value="F:transmembrane transporter activity"/>
    <property type="evidence" value="ECO:0007669"/>
    <property type="project" value="InterPro"/>
</dbReference>
<evidence type="ECO:0000256" key="4">
    <source>
        <dbReference type="ARBA" id="ARBA00022475"/>
    </source>
</evidence>
<comment type="caution">
    <text evidence="12">The sequence shown here is derived from an EMBL/GenBank/DDBJ whole genome shotgun (WGS) entry which is preliminary data.</text>
</comment>
<feature type="transmembrane region" description="Helical" evidence="11">
    <location>
        <begin position="645"/>
        <end position="666"/>
    </location>
</feature>
<evidence type="ECO:0000256" key="11">
    <source>
        <dbReference type="SAM" id="Phobius"/>
    </source>
</evidence>
<dbReference type="Proteomes" id="UP000240418">
    <property type="component" value="Unassembled WGS sequence"/>
</dbReference>
<dbReference type="EMBL" id="PYGJ01000025">
    <property type="protein sequence ID" value="PSL15358.1"/>
    <property type="molecule type" value="Genomic_DNA"/>
</dbReference>
<feature type="transmembrane region" description="Helical" evidence="11">
    <location>
        <begin position="51"/>
        <end position="79"/>
    </location>
</feature>
<comment type="subunit">
    <text evidence="2">The complex is composed of two ATP-binding proteins (LsrA), two transmembrane proteins (LsrC and LsrD) and a solute-binding protein (LsrB).</text>
</comment>
<evidence type="ECO:0000256" key="5">
    <source>
        <dbReference type="ARBA" id="ARBA00022519"/>
    </source>
</evidence>
<name>A0A2P8F0Y3_9RHOB</name>
<comment type="function">
    <text evidence="9">Part of the ABC transporter complex LsrABCD involved in autoinducer 2 (AI-2) import. Probably responsible for the translocation of the substrate across the membrane.</text>
</comment>
<comment type="subcellular location">
    <subcellularLocation>
        <location evidence="1">Cell membrane</location>
        <topology evidence="1">Multi-pass membrane protein</topology>
    </subcellularLocation>
</comment>
<evidence type="ECO:0000256" key="8">
    <source>
        <dbReference type="ARBA" id="ARBA00023136"/>
    </source>
</evidence>
<keyword evidence="5" id="KW-0997">Cell inner membrane</keyword>
<evidence type="ECO:0000256" key="1">
    <source>
        <dbReference type="ARBA" id="ARBA00004651"/>
    </source>
</evidence>
<feature type="transmembrane region" description="Helical" evidence="11">
    <location>
        <begin position="422"/>
        <end position="440"/>
    </location>
</feature>
<evidence type="ECO:0000256" key="7">
    <source>
        <dbReference type="ARBA" id="ARBA00022989"/>
    </source>
</evidence>
<reference evidence="12 13" key="1">
    <citation type="submission" date="2018-03" db="EMBL/GenBank/DDBJ databases">
        <title>Genomic Encyclopedia of Archaeal and Bacterial Type Strains, Phase II (KMG-II): from individual species to whole genera.</title>
        <authorList>
            <person name="Goeker M."/>
        </authorList>
    </citation>
    <scope>NUCLEOTIDE SEQUENCE [LARGE SCALE GENOMIC DNA]</scope>
    <source>
        <strain evidence="12 13">DSM 100673</strain>
    </source>
</reference>
<dbReference type="InterPro" id="IPR001851">
    <property type="entry name" value="ABC_transp_permease"/>
</dbReference>
<keyword evidence="4" id="KW-1003">Cell membrane</keyword>
<feature type="transmembrane region" description="Helical" evidence="11">
    <location>
        <begin position="226"/>
        <end position="248"/>
    </location>
</feature>
<feature type="transmembrane region" description="Helical" evidence="11">
    <location>
        <begin position="512"/>
        <end position="531"/>
    </location>
</feature>
<feature type="transmembrane region" description="Helical" evidence="11">
    <location>
        <begin position="446"/>
        <end position="465"/>
    </location>
</feature>
<feature type="transmembrane region" description="Helical" evidence="11">
    <location>
        <begin position="616"/>
        <end position="639"/>
    </location>
</feature>
<evidence type="ECO:0000256" key="9">
    <source>
        <dbReference type="ARBA" id="ARBA00025439"/>
    </source>
</evidence>
<protein>
    <recommendedName>
        <fullName evidence="10">Autoinducer 2 import system permease protein LsrC</fullName>
    </recommendedName>
</protein>
<dbReference type="PANTHER" id="PTHR32196">
    <property type="entry name" value="ABC TRANSPORTER PERMEASE PROTEIN YPHD-RELATED-RELATED"/>
    <property type="match status" value="1"/>
</dbReference>
<feature type="transmembrane region" description="Helical" evidence="11">
    <location>
        <begin position="472"/>
        <end position="492"/>
    </location>
</feature>
<accession>A0A2P8F0Y3</accession>
<feature type="transmembrane region" description="Helical" evidence="11">
    <location>
        <begin position="12"/>
        <end position="31"/>
    </location>
</feature>
<feature type="transmembrane region" description="Helical" evidence="11">
    <location>
        <begin position="591"/>
        <end position="609"/>
    </location>
</feature>
<evidence type="ECO:0000256" key="3">
    <source>
        <dbReference type="ARBA" id="ARBA00022448"/>
    </source>
</evidence>
<dbReference type="RefSeq" id="WP_243403758.1">
    <property type="nucleotide sequence ID" value="NZ_PYGJ01000025.1"/>
</dbReference>
<gene>
    <name evidence="12" type="ORF">CLV88_1253</name>
</gene>
<feature type="transmembrane region" description="Helical" evidence="11">
    <location>
        <begin position="91"/>
        <end position="115"/>
    </location>
</feature>
<evidence type="ECO:0000256" key="2">
    <source>
        <dbReference type="ARBA" id="ARBA00011262"/>
    </source>
</evidence>
<feature type="transmembrane region" description="Helical" evidence="11">
    <location>
        <begin position="173"/>
        <end position="193"/>
    </location>
</feature>
<keyword evidence="8 11" id="KW-0472">Membrane</keyword>
<proteinExistence type="predicted"/>
<feature type="transmembrane region" description="Helical" evidence="11">
    <location>
        <begin position="393"/>
        <end position="415"/>
    </location>
</feature>
<feature type="transmembrane region" description="Helical" evidence="11">
    <location>
        <begin position="121"/>
        <end position="141"/>
    </location>
</feature>
<feature type="transmembrane region" description="Helical" evidence="11">
    <location>
        <begin position="357"/>
        <end position="381"/>
    </location>
</feature>
<feature type="transmembrane region" description="Helical" evidence="11">
    <location>
        <begin position="559"/>
        <end position="579"/>
    </location>
</feature>
<dbReference type="PANTHER" id="PTHR32196:SF29">
    <property type="entry name" value="AUTOINDUCER 2 IMPORT SYSTEM PERMEASE PROTEIN LSRC"/>
    <property type="match status" value="1"/>
</dbReference>
<organism evidence="12 13">
    <name type="scientific">Shimia abyssi</name>
    <dbReference type="NCBI Taxonomy" id="1662395"/>
    <lineage>
        <taxon>Bacteria</taxon>
        <taxon>Pseudomonadati</taxon>
        <taxon>Pseudomonadota</taxon>
        <taxon>Alphaproteobacteria</taxon>
        <taxon>Rhodobacterales</taxon>
        <taxon>Roseobacteraceae</taxon>
    </lineage>
</organism>
<dbReference type="Pfam" id="PF02653">
    <property type="entry name" value="BPD_transp_2"/>
    <property type="match status" value="2"/>
</dbReference>
<dbReference type="AlphaFoldDB" id="A0A2P8F0Y3"/>
<keyword evidence="3" id="KW-0813">Transport</keyword>
<evidence type="ECO:0000256" key="6">
    <source>
        <dbReference type="ARBA" id="ARBA00022692"/>
    </source>
</evidence>
<evidence type="ECO:0000313" key="13">
    <source>
        <dbReference type="Proteomes" id="UP000240418"/>
    </source>
</evidence>
<keyword evidence="6 11" id="KW-0812">Transmembrane</keyword>